<keyword evidence="2" id="KW-1185">Reference proteome</keyword>
<dbReference type="Proteomes" id="UP000249218">
    <property type="component" value="Unassembled WGS sequence"/>
</dbReference>
<sequence length="53" mass="5958">MSPPLVIVFSMISSSKLRHEEISQIFAFLRDNEFVALSRSSPSLKSSANMKSR</sequence>
<dbReference type="AlphaFoldDB" id="A0A2W1BKN2"/>
<reference evidence="1 2" key="1">
    <citation type="journal article" date="2017" name="BMC Biol.">
        <title>Genomic innovations, transcriptional plasticity and gene loss underlying the evolution and divergence of two highly polyphagous and invasive Helicoverpa pest species.</title>
        <authorList>
            <person name="Pearce S.L."/>
            <person name="Clarke D.F."/>
            <person name="East P.D."/>
            <person name="Elfekih S."/>
            <person name="Gordon K.H."/>
            <person name="Jermiin L.S."/>
            <person name="McGaughran A."/>
            <person name="Oakeshott J.G."/>
            <person name="Papanikolaou A."/>
            <person name="Perera O.P."/>
            <person name="Rane R.V."/>
            <person name="Richards S."/>
            <person name="Tay W.T."/>
            <person name="Walsh T.K."/>
            <person name="Anderson A."/>
            <person name="Anderson C.J."/>
            <person name="Asgari S."/>
            <person name="Board P.G."/>
            <person name="Bretschneider A."/>
            <person name="Campbell P.M."/>
            <person name="Chertemps T."/>
            <person name="Christeller J.T."/>
            <person name="Coppin C.W."/>
            <person name="Downes S.J."/>
            <person name="Duan G."/>
            <person name="Farnsworth C.A."/>
            <person name="Good R.T."/>
            <person name="Han L.B."/>
            <person name="Han Y.C."/>
            <person name="Hatje K."/>
            <person name="Horne I."/>
            <person name="Huang Y.P."/>
            <person name="Hughes D.S."/>
            <person name="Jacquin-Joly E."/>
            <person name="James W."/>
            <person name="Jhangiani S."/>
            <person name="Kollmar M."/>
            <person name="Kuwar S.S."/>
            <person name="Li S."/>
            <person name="Liu N.Y."/>
            <person name="Maibeche M.T."/>
            <person name="Miller J.R."/>
            <person name="Montagne N."/>
            <person name="Perry T."/>
            <person name="Qu J."/>
            <person name="Song S.V."/>
            <person name="Sutton G.G."/>
            <person name="Vogel H."/>
            <person name="Walenz B.P."/>
            <person name="Xu W."/>
            <person name="Zhang H.J."/>
            <person name="Zou Z."/>
            <person name="Batterham P."/>
            <person name="Edwards O.R."/>
            <person name="Feyereisen R."/>
            <person name="Gibbs R.A."/>
            <person name="Heckel D.G."/>
            <person name="McGrath A."/>
            <person name="Robin C."/>
            <person name="Scherer S.E."/>
            <person name="Worley K.C."/>
            <person name="Wu Y.D."/>
        </authorList>
    </citation>
    <scope>NUCLEOTIDE SEQUENCE [LARGE SCALE GENOMIC DNA]</scope>
    <source>
        <strain evidence="1">Harm_GR_Male_#8</strain>
        <tissue evidence="1">Whole organism</tissue>
    </source>
</reference>
<gene>
    <name evidence="1" type="primary">HaOG208184</name>
    <name evidence="1" type="ORF">B5X24_HaOG208184</name>
</gene>
<feature type="non-terminal residue" evidence="1">
    <location>
        <position position="53"/>
    </location>
</feature>
<evidence type="ECO:0000313" key="1">
    <source>
        <dbReference type="EMBL" id="PZC74194.1"/>
    </source>
</evidence>
<dbReference type="EMBL" id="KZ150062">
    <property type="protein sequence ID" value="PZC74194.1"/>
    <property type="molecule type" value="Genomic_DNA"/>
</dbReference>
<organism evidence="1 2">
    <name type="scientific">Helicoverpa armigera</name>
    <name type="common">Cotton bollworm</name>
    <name type="synonym">Heliothis armigera</name>
    <dbReference type="NCBI Taxonomy" id="29058"/>
    <lineage>
        <taxon>Eukaryota</taxon>
        <taxon>Metazoa</taxon>
        <taxon>Ecdysozoa</taxon>
        <taxon>Arthropoda</taxon>
        <taxon>Hexapoda</taxon>
        <taxon>Insecta</taxon>
        <taxon>Pterygota</taxon>
        <taxon>Neoptera</taxon>
        <taxon>Endopterygota</taxon>
        <taxon>Lepidoptera</taxon>
        <taxon>Glossata</taxon>
        <taxon>Ditrysia</taxon>
        <taxon>Noctuoidea</taxon>
        <taxon>Noctuidae</taxon>
        <taxon>Heliothinae</taxon>
        <taxon>Helicoverpa</taxon>
    </lineage>
</organism>
<name>A0A2W1BKN2_HELAM</name>
<accession>A0A2W1BKN2</accession>
<evidence type="ECO:0000313" key="2">
    <source>
        <dbReference type="Proteomes" id="UP000249218"/>
    </source>
</evidence>
<protein>
    <submittedName>
        <fullName evidence="1">Uncharacterized protein</fullName>
    </submittedName>
</protein>
<proteinExistence type="predicted"/>